<feature type="domain" description="GIY-YIG" evidence="1">
    <location>
        <begin position="2"/>
        <end position="43"/>
    </location>
</feature>
<organism evidence="2 3">
    <name type="scientific">Flavobacterium bomense</name>
    <dbReference type="NCBI Taxonomy" id="2497483"/>
    <lineage>
        <taxon>Bacteria</taxon>
        <taxon>Pseudomonadati</taxon>
        <taxon>Bacteroidota</taxon>
        <taxon>Flavobacteriia</taxon>
        <taxon>Flavobacteriales</taxon>
        <taxon>Flavobacteriaceae</taxon>
        <taxon>Flavobacterium</taxon>
    </lineage>
</organism>
<sequence length="43" mass="4834">MEKGFTYILTNKNSTVLYVGATKNLKNRIDCHRNGTGAVFTKK</sequence>
<dbReference type="Gene3D" id="3.40.1440.10">
    <property type="entry name" value="GIY-YIG endonuclease"/>
    <property type="match status" value="1"/>
</dbReference>
<dbReference type="Pfam" id="PF01541">
    <property type="entry name" value="GIY-YIG"/>
    <property type="match status" value="1"/>
</dbReference>
<dbReference type="Proteomes" id="UP000280825">
    <property type="component" value="Unassembled WGS sequence"/>
</dbReference>
<evidence type="ECO:0000259" key="1">
    <source>
        <dbReference type="PROSITE" id="PS50164"/>
    </source>
</evidence>
<protein>
    <recommendedName>
        <fullName evidence="1">GIY-YIG domain-containing protein</fullName>
    </recommendedName>
</protein>
<dbReference type="EMBL" id="RYDJ01000009">
    <property type="protein sequence ID" value="RTZ04376.1"/>
    <property type="molecule type" value="Genomic_DNA"/>
</dbReference>
<comment type="caution">
    <text evidence="2">The sequence shown here is derived from an EMBL/GenBank/DDBJ whole genome shotgun (WGS) entry which is preliminary data.</text>
</comment>
<accession>A0A432CLZ3</accession>
<dbReference type="InterPro" id="IPR000305">
    <property type="entry name" value="GIY-YIG_endonuc"/>
</dbReference>
<gene>
    <name evidence="2" type="ORF">EKL98_09330</name>
</gene>
<dbReference type="AlphaFoldDB" id="A0A432CLZ3"/>
<evidence type="ECO:0000313" key="2">
    <source>
        <dbReference type="EMBL" id="RTZ04376.1"/>
    </source>
</evidence>
<dbReference type="RefSeq" id="WP_126562138.1">
    <property type="nucleotide sequence ID" value="NZ_RYDJ01000009.1"/>
</dbReference>
<evidence type="ECO:0000313" key="3">
    <source>
        <dbReference type="Proteomes" id="UP000280825"/>
    </source>
</evidence>
<dbReference type="SUPFAM" id="SSF82771">
    <property type="entry name" value="GIY-YIG endonuclease"/>
    <property type="match status" value="1"/>
</dbReference>
<dbReference type="InterPro" id="IPR035901">
    <property type="entry name" value="GIY-YIG_endonuc_sf"/>
</dbReference>
<dbReference type="PROSITE" id="PS50164">
    <property type="entry name" value="GIY_YIG"/>
    <property type="match status" value="1"/>
</dbReference>
<keyword evidence="3" id="KW-1185">Reference proteome</keyword>
<name>A0A432CLZ3_9FLAO</name>
<proteinExistence type="predicted"/>
<reference evidence="2 3" key="1">
    <citation type="submission" date="2018-12" db="EMBL/GenBank/DDBJ databases">
        <title>Flavobacterium sp. nov., isolated from glacier ice.</title>
        <authorList>
            <person name="Liu Q."/>
            <person name="Xin Y.-H."/>
        </authorList>
    </citation>
    <scope>NUCLEOTIDE SEQUENCE [LARGE SCALE GENOMIC DNA]</scope>
    <source>
        <strain evidence="2 3">RB1N8</strain>
    </source>
</reference>